<accession>A0A7R6PIG4</accession>
<gene>
    <name evidence="1" type="ORF">NEJAP_2272</name>
</gene>
<protein>
    <submittedName>
        <fullName evidence="1">Uncharacterized protein</fullName>
    </submittedName>
</protein>
<evidence type="ECO:0000313" key="2">
    <source>
        <dbReference type="Proteomes" id="UP000595332"/>
    </source>
</evidence>
<proteinExistence type="predicted"/>
<dbReference type="KEGG" id="njp:NEJAP_2272"/>
<name>A0A7R6PIG4_9GAMM</name>
<evidence type="ECO:0000313" key="1">
    <source>
        <dbReference type="EMBL" id="BBB30218.1"/>
    </source>
</evidence>
<organism evidence="1 2">
    <name type="scientific">Neptunomonas japonica JAMM 1380</name>
    <dbReference type="NCBI Taxonomy" id="1441457"/>
    <lineage>
        <taxon>Bacteria</taxon>
        <taxon>Pseudomonadati</taxon>
        <taxon>Pseudomonadota</taxon>
        <taxon>Gammaproteobacteria</taxon>
        <taxon>Oceanospirillales</taxon>
        <taxon>Oceanospirillaceae</taxon>
        <taxon>Neptunomonas</taxon>
    </lineage>
</organism>
<dbReference type="AlphaFoldDB" id="A0A7R6PIG4"/>
<dbReference type="EMBL" id="AP014546">
    <property type="protein sequence ID" value="BBB30218.1"/>
    <property type="molecule type" value="Genomic_DNA"/>
</dbReference>
<keyword evidence="2" id="KW-1185">Reference proteome</keyword>
<dbReference type="Proteomes" id="UP000595332">
    <property type="component" value="Chromosome"/>
</dbReference>
<reference evidence="1 2" key="1">
    <citation type="journal article" date="2008" name="Int. J. Syst. Evol. Microbiol.">
        <title>Neptunomonas japonica sp. nov., an Osedax japonicus symbiont-like bacterium isolated from sediment adjacent to sperm whale carcasses off Kagoshima, Japan.</title>
        <authorList>
            <person name="Miyazaki M."/>
            <person name="Nogi Y."/>
            <person name="Fujiwara Y."/>
            <person name="Kawato M."/>
            <person name="Kubokawa K."/>
            <person name="Horikoshi K."/>
        </authorList>
    </citation>
    <scope>NUCLEOTIDE SEQUENCE [LARGE SCALE GENOMIC DNA]</scope>
    <source>
        <strain evidence="1 2">JAMM 1380</strain>
    </source>
</reference>
<sequence>MHIPVLNQLETRTEWISFFRRERSYAYLTHPLCLIDLQTTFLQITLLEEDMLDGRQATKYSLGSKSSIEPIWKMIKACNWQLSTIINGLDELSFDSNARDNAFPDIQRELTVRKFFAKDKQLLAPSLIGPLKPLLKLPETWDLKAVCRLLSNRQFSELEFIPDAKKSDSQKTVPIRSILLKILDSPTGWSVSLHEQALLLSYSSKVILRITPYLKKPAPRLKETD</sequence>